<proteinExistence type="predicted"/>
<accession>A0AA96CXA1</accession>
<dbReference type="AlphaFoldDB" id="A0AA96CXA1"/>
<reference evidence="1" key="1">
    <citation type="submission" date="2023-09" db="EMBL/GenBank/DDBJ databases">
        <title>Arcobacter tbilisiensis sp. nov. isolated from chicken meat in Tbilisi, Georgia.</title>
        <authorList>
            <person name="Matthias R."/>
            <person name="Zautner A.E."/>
        </authorList>
    </citation>
    <scope>NUCLEOTIDE SEQUENCE</scope>
    <source>
        <strain evidence="1">LEO 107</strain>
    </source>
</reference>
<evidence type="ECO:0000313" key="1">
    <source>
        <dbReference type="EMBL" id="WNL17275.1"/>
    </source>
</evidence>
<gene>
    <name evidence="1" type="ORF">RJG54_02500</name>
</gene>
<sequence length="71" mass="8255">MATAMQKDVLIELLSGTMIDIRNITSPTISKDKTQLKFMRSAVYSLPCLNINYNEYIERIEKIRLRYGINN</sequence>
<dbReference type="EMBL" id="CP134846">
    <property type="protein sequence ID" value="WNL17275.1"/>
    <property type="molecule type" value="Genomic_DNA"/>
</dbReference>
<protein>
    <submittedName>
        <fullName evidence="1">Uncharacterized protein</fullName>
    </submittedName>
</protein>
<organism evidence="1">
    <name type="scientific">Arcobacter sp. AZ-2023</name>
    <dbReference type="NCBI Taxonomy" id="3074453"/>
    <lineage>
        <taxon>Bacteria</taxon>
        <taxon>Pseudomonadati</taxon>
        <taxon>Campylobacterota</taxon>
        <taxon>Epsilonproteobacteria</taxon>
        <taxon>Campylobacterales</taxon>
        <taxon>Arcobacteraceae</taxon>
        <taxon>Arcobacter</taxon>
    </lineage>
</organism>
<name>A0AA96CXA1_9BACT</name>